<organism evidence="2 3">
    <name type="scientific">Oryzihumus leptocrescens</name>
    <dbReference type="NCBI Taxonomy" id="297536"/>
    <lineage>
        <taxon>Bacteria</taxon>
        <taxon>Bacillati</taxon>
        <taxon>Actinomycetota</taxon>
        <taxon>Actinomycetes</taxon>
        <taxon>Micrococcales</taxon>
        <taxon>Intrasporangiaceae</taxon>
        <taxon>Oryzihumus</taxon>
    </lineage>
</organism>
<evidence type="ECO:0000313" key="3">
    <source>
        <dbReference type="Proteomes" id="UP000319514"/>
    </source>
</evidence>
<protein>
    <submittedName>
        <fullName evidence="2">Uncharacterized protein</fullName>
    </submittedName>
</protein>
<dbReference type="AlphaFoldDB" id="A0A542ZEB6"/>
<dbReference type="EMBL" id="VFOQ01000001">
    <property type="protein sequence ID" value="TQL58682.1"/>
    <property type="molecule type" value="Genomic_DNA"/>
</dbReference>
<name>A0A542ZEB6_9MICO</name>
<sequence>MELEGWNSIPPGSVAAFEVGAAPRWLRVLFFAPFIDRFAYPLLVARGLGSLDVVDPDLFDADAARTKGWRILPQGYVAPRTWTTLRSSADSPDAHMGWKTQRRALMPQQYVVAGIAVAVLVALMIAMLIPFLLGLLAIGLIAGWVFWRRPPPPTP</sequence>
<accession>A0A542ZEB6</accession>
<keyword evidence="1" id="KW-0472">Membrane</keyword>
<proteinExistence type="predicted"/>
<reference evidence="2 3" key="1">
    <citation type="submission" date="2019-06" db="EMBL/GenBank/DDBJ databases">
        <title>Sequencing the genomes of 1000 actinobacteria strains.</title>
        <authorList>
            <person name="Klenk H.-P."/>
        </authorList>
    </citation>
    <scope>NUCLEOTIDE SEQUENCE [LARGE SCALE GENOMIC DNA]</scope>
    <source>
        <strain evidence="2 3">DSM 18082</strain>
    </source>
</reference>
<comment type="caution">
    <text evidence="2">The sequence shown here is derived from an EMBL/GenBank/DDBJ whole genome shotgun (WGS) entry which is preliminary data.</text>
</comment>
<gene>
    <name evidence="2" type="ORF">FB474_0016</name>
</gene>
<dbReference type="Proteomes" id="UP000319514">
    <property type="component" value="Unassembled WGS sequence"/>
</dbReference>
<feature type="transmembrane region" description="Helical" evidence="1">
    <location>
        <begin position="112"/>
        <end position="145"/>
    </location>
</feature>
<keyword evidence="1" id="KW-0812">Transmembrane</keyword>
<evidence type="ECO:0000256" key="1">
    <source>
        <dbReference type="SAM" id="Phobius"/>
    </source>
</evidence>
<keyword evidence="1" id="KW-1133">Transmembrane helix</keyword>
<dbReference type="RefSeq" id="WP_141786791.1">
    <property type="nucleotide sequence ID" value="NZ_BAAAKX010000006.1"/>
</dbReference>
<keyword evidence="3" id="KW-1185">Reference proteome</keyword>
<evidence type="ECO:0000313" key="2">
    <source>
        <dbReference type="EMBL" id="TQL58682.1"/>
    </source>
</evidence>
<dbReference type="OrthoDB" id="9812120at2"/>